<dbReference type="GO" id="GO:1904680">
    <property type="term" value="F:peptide transmembrane transporter activity"/>
    <property type="evidence" value="ECO:0007669"/>
    <property type="project" value="TreeGrafter"/>
</dbReference>
<dbReference type="GO" id="GO:0015833">
    <property type="term" value="P:peptide transport"/>
    <property type="evidence" value="ECO:0007669"/>
    <property type="project" value="TreeGrafter"/>
</dbReference>
<feature type="domain" description="Solute-binding protein family 5" evidence="3">
    <location>
        <begin position="101"/>
        <end position="485"/>
    </location>
</feature>
<evidence type="ECO:0000313" key="5">
    <source>
        <dbReference type="Proteomes" id="UP000198928"/>
    </source>
</evidence>
<dbReference type="PROSITE" id="PS51257">
    <property type="entry name" value="PROKAR_LIPOPROTEIN"/>
    <property type="match status" value="1"/>
</dbReference>
<dbReference type="GO" id="GO:0042597">
    <property type="term" value="C:periplasmic space"/>
    <property type="evidence" value="ECO:0007669"/>
    <property type="project" value="UniProtKB-ARBA"/>
</dbReference>
<evidence type="ECO:0000256" key="1">
    <source>
        <dbReference type="SAM" id="MobiDB-lite"/>
    </source>
</evidence>
<feature type="chain" id="PRO_5011790612" evidence="2">
    <location>
        <begin position="19"/>
        <end position="588"/>
    </location>
</feature>
<dbReference type="InterPro" id="IPR039424">
    <property type="entry name" value="SBP_5"/>
</dbReference>
<name>A0A1I3V047_9ACTN</name>
<reference evidence="5" key="1">
    <citation type="submission" date="2016-10" db="EMBL/GenBank/DDBJ databases">
        <authorList>
            <person name="Varghese N."/>
            <person name="Submissions S."/>
        </authorList>
    </citation>
    <scope>NUCLEOTIDE SEQUENCE [LARGE SCALE GENOMIC DNA]</scope>
    <source>
        <strain evidence="5">PL19</strain>
    </source>
</reference>
<dbReference type="InterPro" id="IPR000914">
    <property type="entry name" value="SBP_5_dom"/>
</dbReference>
<evidence type="ECO:0000313" key="4">
    <source>
        <dbReference type="EMBL" id="SFJ88595.1"/>
    </source>
</evidence>
<dbReference type="CDD" id="cd08506">
    <property type="entry name" value="PBP2_clavulanate_OppA2"/>
    <property type="match status" value="1"/>
</dbReference>
<dbReference type="InterPro" id="IPR030678">
    <property type="entry name" value="Peptide/Ni-bd"/>
</dbReference>
<dbReference type="Gene3D" id="3.10.105.10">
    <property type="entry name" value="Dipeptide-binding Protein, Domain 3"/>
    <property type="match status" value="1"/>
</dbReference>
<dbReference type="RefSeq" id="WP_093847540.1">
    <property type="nucleotide sequence ID" value="NZ_FOSG01000002.1"/>
</dbReference>
<dbReference type="SUPFAM" id="SSF53850">
    <property type="entry name" value="Periplasmic binding protein-like II"/>
    <property type="match status" value="1"/>
</dbReference>
<dbReference type="OrthoDB" id="5240629at2"/>
<feature type="compositionally biased region" description="Polar residues" evidence="1">
    <location>
        <begin position="291"/>
        <end position="301"/>
    </location>
</feature>
<evidence type="ECO:0000259" key="3">
    <source>
        <dbReference type="Pfam" id="PF00496"/>
    </source>
</evidence>
<feature type="region of interest" description="Disordered" evidence="1">
    <location>
        <begin position="287"/>
        <end position="306"/>
    </location>
</feature>
<dbReference type="Proteomes" id="UP000198928">
    <property type="component" value="Unassembled WGS sequence"/>
</dbReference>
<dbReference type="GO" id="GO:0043190">
    <property type="term" value="C:ATP-binding cassette (ABC) transporter complex"/>
    <property type="evidence" value="ECO:0007669"/>
    <property type="project" value="InterPro"/>
</dbReference>
<dbReference type="Gene3D" id="3.40.190.10">
    <property type="entry name" value="Periplasmic binding protein-like II"/>
    <property type="match status" value="1"/>
</dbReference>
<evidence type="ECO:0000256" key="2">
    <source>
        <dbReference type="SAM" id="SignalP"/>
    </source>
</evidence>
<dbReference type="PANTHER" id="PTHR30290">
    <property type="entry name" value="PERIPLASMIC BINDING COMPONENT OF ABC TRANSPORTER"/>
    <property type="match status" value="1"/>
</dbReference>
<proteinExistence type="predicted"/>
<feature type="region of interest" description="Disordered" evidence="1">
    <location>
        <begin position="361"/>
        <end position="397"/>
    </location>
</feature>
<dbReference type="PANTHER" id="PTHR30290:SF83">
    <property type="entry name" value="ABC TRANSPORTER SUBSTRATE-BINDING PROTEIN"/>
    <property type="match status" value="1"/>
</dbReference>
<feature type="signal peptide" evidence="2">
    <location>
        <begin position="1"/>
        <end position="18"/>
    </location>
</feature>
<accession>A0A1I3V047</accession>
<dbReference type="EMBL" id="FOSG01000002">
    <property type="protein sequence ID" value="SFJ88595.1"/>
    <property type="molecule type" value="Genomic_DNA"/>
</dbReference>
<dbReference type="AlphaFoldDB" id="A0A1I3V047"/>
<sequence length="588" mass="64596">MTKLLRTTLATTLSVCLAAGLGACSMDDDPREGLAQHTPGAVGIVGGTPQRGGTLTVLADQDFPHLDPARNWVMPAMDFGIRLLYRTLVTFKAEPGRGGTELVPDLATDLGRPSQGGRVWTFTLKKGLKYEDGSPIRAQDVKYNVERSFAPQLSGGPDYARRYLAGTEGYEGPLDGEHLDSIETPDDRTIVFRLNRPVSEFSQTATLPTFSPVPPAQEKGTRYDLRPFSSGPYKIEKYSKRERMVLIRNPHWDPATDPVRKAYPDKIVVRMGRNGAHIDDRLIASEGEDASSVQWSDTQPDSMPELLADTSKSAPRKRLVAEITGCTDMLHLNTSKPPFDDSTVRKAVQYAINREDQVATRGGPALNEPATSYLPPTLTGGDRVNPLDLSPTGNPGRTRELLTEAGLKQRVTADFTVSREDTARAQAIQKDLSRIGINVRIQIVDPAVYFDTIGDARKAPDMSLSGWCPDYPSGATFLPFLFDGRTIKEKGNQGNYSQFRDGETMERIDEISVMADATQANQAWRELDRQIMRKSPAIPLLWERRPLLVGNNIAGAFGHSVWSGQLDYAVIGLKHPEKSSSDRGSNAS</sequence>
<dbReference type="PIRSF" id="PIRSF002741">
    <property type="entry name" value="MppA"/>
    <property type="match status" value="1"/>
</dbReference>
<gene>
    <name evidence="4" type="ORF">SAMN05192584_10261</name>
</gene>
<organism evidence="4 5">
    <name type="scientific">Streptomyces pini</name>
    <dbReference type="NCBI Taxonomy" id="1520580"/>
    <lineage>
        <taxon>Bacteria</taxon>
        <taxon>Bacillati</taxon>
        <taxon>Actinomycetota</taxon>
        <taxon>Actinomycetes</taxon>
        <taxon>Kitasatosporales</taxon>
        <taxon>Streptomycetaceae</taxon>
        <taxon>Streptomyces</taxon>
    </lineage>
</organism>
<keyword evidence="5" id="KW-1185">Reference proteome</keyword>
<keyword evidence="2" id="KW-0732">Signal</keyword>
<protein>
    <submittedName>
        <fullName evidence="4">Peptide/nickel transport system substrate-binding protein</fullName>
    </submittedName>
</protein>
<dbReference type="Pfam" id="PF00496">
    <property type="entry name" value="SBP_bac_5"/>
    <property type="match status" value="1"/>
</dbReference>